<proteinExistence type="predicted"/>
<organism evidence="1 2">
    <name type="scientific">Rhizobium deserti</name>
    <dbReference type="NCBI Taxonomy" id="2547961"/>
    <lineage>
        <taxon>Bacteria</taxon>
        <taxon>Pseudomonadati</taxon>
        <taxon>Pseudomonadota</taxon>
        <taxon>Alphaproteobacteria</taxon>
        <taxon>Hyphomicrobiales</taxon>
        <taxon>Rhizobiaceae</taxon>
        <taxon>Rhizobium/Agrobacterium group</taxon>
        <taxon>Rhizobium</taxon>
    </lineage>
</organism>
<dbReference type="Proteomes" id="UP000295238">
    <property type="component" value="Unassembled WGS sequence"/>
</dbReference>
<dbReference type="Gene3D" id="3.30.429.10">
    <property type="entry name" value="Macrophage Migration Inhibitory Factor"/>
    <property type="match status" value="1"/>
</dbReference>
<sequence length="127" mass="14608">MPYVRLSLLRGKSDEYLKNVSDAIYDALVESYEMAENDRFQIINQLEPNELIFDRNYFGGPRSDDFMVMTITAGKDRTIAVKKAFYKRVVALLHERAGVRPEDVFIMLETNPLENFSFSSGMSLIPD</sequence>
<protein>
    <submittedName>
        <fullName evidence="1">Tautomerase family protein</fullName>
    </submittedName>
</protein>
<dbReference type="InterPro" id="IPR037479">
    <property type="entry name" value="Tauto_MSAD"/>
</dbReference>
<dbReference type="Pfam" id="PF14552">
    <property type="entry name" value="Tautomerase_2"/>
    <property type="match status" value="1"/>
</dbReference>
<dbReference type="RefSeq" id="WP_133318308.1">
    <property type="nucleotide sequence ID" value="NZ_SMTL01000009.1"/>
</dbReference>
<reference evidence="1 2" key="1">
    <citation type="submission" date="2019-03" db="EMBL/GenBank/DDBJ databases">
        <title>Rhizobium sp. nov., an bacterium isolated from biocrust in Mu Us Desert.</title>
        <authorList>
            <person name="Lixiong L."/>
        </authorList>
    </citation>
    <scope>NUCLEOTIDE SEQUENCE [LARGE SCALE GENOMIC DNA]</scope>
    <source>
        <strain evidence="1 2">SPY-1</strain>
    </source>
</reference>
<dbReference type="PANTHER" id="PTHR38460">
    <property type="entry name" value="TAUTOMERASE YOLI-RELATED"/>
    <property type="match status" value="1"/>
</dbReference>
<dbReference type="EMBL" id="SMTL01000009">
    <property type="protein sequence ID" value="TDK29843.1"/>
    <property type="molecule type" value="Genomic_DNA"/>
</dbReference>
<dbReference type="SUPFAM" id="SSF55331">
    <property type="entry name" value="Tautomerase/MIF"/>
    <property type="match status" value="1"/>
</dbReference>
<dbReference type="OrthoDB" id="9804765at2"/>
<evidence type="ECO:0000313" key="1">
    <source>
        <dbReference type="EMBL" id="TDK29843.1"/>
    </source>
</evidence>
<keyword evidence="2" id="KW-1185">Reference proteome</keyword>
<dbReference type="PANTHER" id="PTHR38460:SF1">
    <property type="entry name" value="TAUTOMERASE YOLI-RELATED"/>
    <property type="match status" value="1"/>
</dbReference>
<comment type="caution">
    <text evidence="1">The sequence shown here is derived from an EMBL/GenBank/DDBJ whole genome shotgun (WGS) entry which is preliminary data.</text>
</comment>
<gene>
    <name evidence="1" type="ORF">E2F50_21825</name>
</gene>
<dbReference type="InterPro" id="IPR014347">
    <property type="entry name" value="Tautomerase/MIF_sf"/>
</dbReference>
<name>A0A4R5U719_9HYPH</name>
<evidence type="ECO:0000313" key="2">
    <source>
        <dbReference type="Proteomes" id="UP000295238"/>
    </source>
</evidence>
<dbReference type="AlphaFoldDB" id="A0A4R5U719"/>
<accession>A0A4R5U719</accession>